<keyword evidence="4" id="KW-1185">Reference proteome</keyword>
<reference evidence="3 4" key="1">
    <citation type="submission" date="2014-03" db="EMBL/GenBank/DDBJ databases">
        <title>Draft Genome Sequences of Four Burkholderia Strains.</title>
        <authorList>
            <person name="Liu X.Y."/>
            <person name="Li C.X."/>
            <person name="Xu J.H."/>
        </authorList>
    </citation>
    <scope>NUCLEOTIDE SEQUENCE [LARGE SCALE GENOMIC DNA]</scope>
    <source>
        <strain evidence="3 4">OP-1</strain>
    </source>
</reference>
<evidence type="ECO:0000313" key="3">
    <source>
        <dbReference type="EMBL" id="KDR28411.1"/>
    </source>
</evidence>
<dbReference type="EMBL" id="JFHD01000018">
    <property type="protein sequence ID" value="KDR28411.1"/>
    <property type="molecule type" value="Genomic_DNA"/>
</dbReference>
<dbReference type="Pfam" id="PF02321">
    <property type="entry name" value="OEP"/>
    <property type="match status" value="1"/>
</dbReference>
<sequence>MPLIIGTPSYRRASPRAHSLFAALILTSVTVYAQETPITLDAALQAATDHSAVMGAAQASVRASSEAAIRAGQLPDPVLKAGIDNLPVTGQQKFTVGQDFMTMRRVGIEQEWVSGEKRRLQSALANDVVDRERAGYLAQLANTRQQTAIAWLNAVYAKKTVLLQQELVEHMSHELAATKASYRGAKATAADVTQAQVMLAQTQDQLLKTRQIFQTALIGLSRWTAMPASDVAGEPPAPLSYVSTLPPEELSEVQPALVAASRDIALADADTAVANSNRSPNWTWGVAYQQRGGAYSNMVSIGVSIPLPINRKNRQDRDAAEKAELGTKARLMYEDAQRQVEADIRTQSATLASGRERIANLSNSLLPAAGQRVQLAAAAYKAGTGSLADTFAARRAQLEAELQVLELRRDVSQTWAQLEYQVVPASMTAGQ</sequence>
<dbReference type="Gene3D" id="1.20.1600.10">
    <property type="entry name" value="Outer membrane efflux proteins (OEP)"/>
    <property type="match status" value="1"/>
</dbReference>
<protein>
    <submittedName>
        <fullName evidence="3">Transporter</fullName>
    </submittedName>
</protein>
<evidence type="ECO:0000256" key="1">
    <source>
        <dbReference type="ARBA" id="ARBA00007613"/>
    </source>
</evidence>
<dbReference type="SUPFAM" id="SSF56954">
    <property type="entry name" value="Outer membrane efflux proteins (OEP)"/>
    <property type="match status" value="1"/>
</dbReference>
<dbReference type="OrthoDB" id="9769048at2"/>
<name>A0A656QDP8_9BURK</name>
<keyword evidence="2" id="KW-0732">Signal</keyword>
<dbReference type="InterPro" id="IPR003423">
    <property type="entry name" value="OMP_efflux"/>
</dbReference>
<organism evidence="3 4">
    <name type="scientific">Caballeronia zhejiangensis</name>
    <dbReference type="NCBI Taxonomy" id="871203"/>
    <lineage>
        <taxon>Bacteria</taxon>
        <taxon>Pseudomonadati</taxon>
        <taxon>Pseudomonadota</taxon>
        <taxon>Betaproteobacteria</taxon>
        <taxon>Burkholderiales</taxon>
        <taxon>Burkholderiaceae</taxon>
        <taxon>Caballeronia</taxon>
    </lineage>
</organism>
<comment type="caution">
    <text evidence="3">The sequence shown here is derived from an EMBL/GenBank/DDBJ whole genome shotgun (WGS) entry which is preliminary data.</text>
</comment>
<dbReference type="InterPro" id="IPR010131">
    <property type="entry name" value="MdtP/NodT-like"/>
</dbReference>
<accession>A0A656QDP8</accession>
<comment type="similarity">
    <text evidence="1">Belongs to the outer membrane factor (OMF) (TC 1.B.17) family.</text>
</comment>
<proteinExistence type="inferred from homology"/>
<dbReference type="RefSeq" id="WP_029672309.1">
    <property type="nucleotide sequence ID" value="NZ_JFHD01000018.1"/>
</dbReference>
<gene>
    <name evidence="3" type="ORF">BG60_10630</name>
</gene>
<dbReference type="GO" id="GO:0015562">
    <property type="term" value="F:efflux transmembrane transporter activity"/>
    <property type="evidence" value="ECO:0007669"/>
    <property type="project" value="InterPro"/>
</dbReference>
<feature type="signal peptide" evidence="2">
    <location>
        <begin position="1"/>
        <end position="33"/>
    </location>
</feature>
<dbReference type="AlphaFoldDB" id="A0A656QDP8"/>
<feature type="chain" id="PRO_5024837449" evidence="2">
    <location>
        <begin position="34"/>
        <end position="431"/>
    </location>
</feature>
<dbReference type="PANTHER" id="PTHR30203:SF24">
    <property type="entry name" value="BLR4935 PROTEIN"/>
    <property type="match status" value="1"/>
</dbReference>
<evidence type="ECO:0000256" key="2">
    <source>
        <dbReference type="SAM" id="SignalP"/>
    </source>
</evidence>
<dbReference type="PANTHER" id="PTHR30203">
    <property type="entry name" value="OUTER MEMBRANE CATION EFFLUX PROTEIN"/>
    <property type="match status" value="1"/>
</dbReference>
<evidence type="ECO:0000313" key="4">
    <source>
        <dbReference type="Proteomes" id="UP000027451"/>
    </source>
</evidence>
<dbReference type="Proteomes" id="UP000027451">
    <property type="component" value="Unassembled WGS sequence"/>
</dbReference>